<dbReference type="GO" id="GO:0003700">
    <property type="term" value="F:DNA-binding transcription factor activity"/>
    <property type="evidence" value="ECO:0007669"/>
    <property type="project" value="InterPro"/>
</dbReference>
<dbReference type="PROSITE" id="PS50931">
    <property type="entry name" value="HTH_LYSR"/>
    <property type="match status" value="1"/>
</dbReference>
<dbReference type="InterPro" id="IPR036390">
    <property type="entry name" value="WH_DNA-bd_sf"/>
</dbReference>
<accession>A0A7H0LFB0</accession>
<evidence type="ECO:0000313" key="7">
    <source>
        <dbReference type="Proteomes" id="UP000516148"/>
    </source>
</evidence>
<evidence type="ECO:0000256" key="4">
    <source>
        <dbReference type="ARBA" id="ARBA00023163"/>
    </source>
</evidence>
<proteinExistence type="inferred from homology"/>
<dbReference type="FunFam" id="1.10.10.10:FF:000001">
    <property type="entry name" value="LysR family transcriptional regulator"/>
    <property type="match status" value="1"/>
</dbReference>
<dbReference type="InterPro" id="IPR000847">
    <property type="entry name" value="LysR_HTH_N"/>
</dbReference>
<dbReference type="SUPFAM" id="SSF53850">
    <property type="entry name" value="Periplasmic binding protein-like II"/>
    <property type="match status" value="1"/>
</dbReference>
<keyword evidence="3" id="KW-0238">DNA-binding</keyword>
<dbReference type="GO" id="GO:0043565">
    <property type="term" value="F:sequence-specific DNA binding"/>
    <property type="evidence" value="ECO:0007669"/>
    <property type="project" value="TreeGrafter"/>
</dbReference>
<dbReference type="InterPro" id="IPR005119">
    <property type="entry name" value="LysR_subst-bd"/>
</dbReference>
<keyword evidence="4" id="KW-0804">Transcription</keyword>
<dbReference type="PRINTS" id="PR00039">
    <property type="entry name" value="HTHLYSR"/>
</dbReference>
<dbReference type="AlphaFoldDB" id="A0A7H0LFB0"/>
<dbReference type="Gene3D" id="3.40.190.10">
    <property type="entry name" value="Periplasmic binding protein-like II"/>
    <property type="match status" value="2"/>
</dbReference>
<dbReference type="Pfam" id="PF00126">
    <property type="entry name" value="HTH_1"/>
    <property type="match status" value="1"/>
</dbReference>
<feature type="domain" description="HTH lysR-type" evidence="5">
    <location>
        <begin position="11"/>
        <end position="68"/>
    </location>
</feature>
<dbReference type="PANTHER" id="PTHR30537">
    <property type="entry name" value="HTH-TYPE TRANSCRIPTIONAL REGULATOR"/>
    <property type="match status" value="1"/>
</dbReference>
<name>A0A7H0LFB0_9SPHN</name>
<reference evidence="6 7" key="1">
    <citation type="submission" date="2020-09" db="EMBL/GenBank/DDBJ databases">
        <title>Sphingomonas sp., a new species isolated from pork steak.</title>
        <authorList>
            <person name="Heidler von Heilborn D."/>
        </authorList>
    </citation>
    <scope>NUCLEOTIDE SEQUENCE [LARGE SCALE GENOMIC DNA]</scope>
    <source>
        <strain evidence="7">S8-3T</strain>
    </source>
</reference>
<keyword evidence="7" id="KW-1185">Reference proteome</keyword>
<dbReference type="Gene3D" id="1.10.10.10">
    <property type="entry name" value="Winged helix-like DNA-binding domain superfamily/Winged helix DNA-binding domain"/>
    <property type="match status" value="1"/>
</dbReference>
<dbReference type="EMBL" id="CP061038">
    <property type="protein sequence ID" value="QNQ08363.1"/>
    <property type="molecule type" value="Genomic_DNA"/>
</dbReference>
<evidence type="ECO:0000256" key="1">
    <source>
        <dbReference type="ARBA" id="ARBA00009437"/>
    </source>
</evidence>
<dbReference type="InterPro" id="IPR058163">
    <property type="entry name" value="LysR-type_TF_proteobact-type"/>
</dbReference>
<dbReference type="Proteomes" id="UP000516148">
    <property type="component" value="Chromosome"/>
</dbReference>
<protein>
    <submittedName>
        <fullName evidence="6">LysR family transcriptional regulator</fullName>
    </submittedName>
</protein>
<organism evidence="6 7">
    <name type="scientific">Sphingomonas alpina</name>
    <dbReference type="NCBI Taxonomy" id="653931"/>
    <lineage>
        <taxon>Bacteria</taxon>
        <taxon>Pseudomonadati</taxon>
        <taxon>Pseudomonadota</taxon>
        <taxon>Alphaproteobacteria</taxon>
        <taxon>Sphingomonadales</taxon>
        <taxon>Sphingomonadaceae</taxon>
        <taxon>Sphingomonas</taxon>
    </lineage>
</organism>
<dbReference type="InterPro" id="IPR036388">
    <property type="entry name" value="WH-like_DNA-bd_sf"/>
</dbReference>
<dbReference type="SUPFAM" id="SSF46785">
    <property type="entry name" value="Winged helix' DNA-binding domain"/>
    <property type="match status" value="1"/>
</dbReference>
<evidence type="ECO:0000313" key="6">
    <source>
        <dbReference type="EMBL" id="QNQ08363.1"/>
    </source>
</evidence>
<dbReference type="GO" id="GO:0006351">
    <property type="term" value="P:DNA-templated transcription"/>
    <property type="evidence" value="ECO:0007669"/>
    <property type="project" value="TreeGrafter"/>
</dbReference>
<dbReference type="Pfam" id="PF03466">
    <property type="entry name" value="LysR_substrate"/>
    <property type="match status" value="1"/>
</dbReference>
<dbReference type="KEGG" id="spap:H3Z74_16625"/>
<dbReference type="PANTHER" id="PTHR30537:SF79">
    <property type="entry name" value="TRANSCRIPTIONAL REGULATOR-RELATED"/>
    <property type="match status" value="1"/>
</dbReference>
<evidence type="ECO:0000256" key="3">
    <source>
        <dbReference type="ARBA" id="ARBA00023125"/>
    </source>
</evidence>
<evidence type="ECO:0000259" key="5">
    <source>
        <dbReference type="PROSITE" id="PS50931"/>
    </source>
</evidence>
<comment type="similarity">
    <text evidence="1">Belongs to the LysR transcriptional regulatory family.</text>
</comment>
<keyword evidence="2" id="KW-0805">Transcription regulation</keyword>
<sequence length="295" mass="31935">MRYMHSDAALPPLDGLTALLAAADAGSFSGAAEALGITHGSVSRRIAGLEAWLGTALFERHGRGVTLTPAGQRFAAEARASLGALSRSAQQWRPWRGRQTLRLSAVPSFARLWLIPRLAEIECGDIHIDLLTDHRPNDLGAREADVAIRYGRGNWQGLTARLLLSERLVPAASPALAAKLGPAWRAPDLLRHPLLHDSDTAQWRSWFGTAGLSYHPRWQDRRFEDYDTLLIAAAAGLGVALLRLPIAQPSLDSGALVLLPGSEALDNPAHHYLCTAETDQRAAVAIVAERIMALR</sequence>
<evidence type="ECO:0000256" key="2">
    <source>
        <dbReference type="ARBA" id="ARBA00023015"/>
    </source>
</evidence>
<gene>
    <name evidence="6" type="ORF">H3Z74_16625</name>
</gene>